<sequence length="290" mass="30189">MGVTRTAAAEGRGLVVGAGRRLSGRDLAGASATLTYYSAIAVVAWLLLVLWTTSWGIGADGAEERWARLRVLVPPDMGGRPAYDALVAAGTHLGVVGALVALFPASFYGEGMRRAATALVPDPHPPRLPAWRARALALAPVLVLPALAWPLLLVGDLLVPLAPEGGGGGAGDLVLRVVVGFTLLWLVLTVLLAWSFRVILPDPPRTWVTVVGGLATGAFLAGFLHGFQLFLSLPVDVGVPYGGLGVVGGVVAVGLWLFVLHTFLLLGWLATRALETRVARRARADGGGRA</sequence>
<evidence type="ECO:0008006" key="9">
    <source>
        <dbReference type="Google" id="ProtNLM"/>
    </source>
</evidence>
<proteinExistence type="predicted"/>
<accession>A0ABX8EDI2</accession>
<feature type="transmembrane region" description="Helical" evidence="6">
    <location>
        <begin position="27"/>
        <end position="51"/>
    </location>
</feature>
<comment type="subcellular location">
    <subcellularLocation>
        <location evidence="1">Cell membrane</location>
        <topology evidence="1">Multi-pass membrane protein</topology>
    </subcellularLocation>
</comment>
<dbReference type="Proteomes" id="UP000679307">
    <property type="component" value="Chromosome"/>
</dbReference>
<keyword evidence="5 6" id="KW-0472">Membrane</keyword>
<evidence type="ECO:0000256" key="1">
    <source>
        <dbReference type="ARBA" id="ARBA00004651"/>
    </source>
</evidence>
<dbReference type="Pfam" id="PF03631">
    <property type="entry name" value="Virul_fac_BrkB"/>
    <property type="match status" value="1"/>
</dbReference>
<gene>
    <name evidence="7" type="ORF">ENKNEFLB_00711</name>
</gene>
<evidence type="ECO:0000256" key="2">
    <source>
        <dbReference type="ARBA" id="ARBA00022475"/>
    </source>
</evidence>
<keyword evidence="4 6" id="KW-1133">Transmembrane helix</keyword>
<dbReference type="PANTHER" id="PTHR30213">
    <property type="entry name" value="INNER MEMBRANE PROTEIN YHJD"/>
    <property type="match status" value="1"/>
</dbReference>
<evidence type="ECO:0000313" key="7">
    <source>
        <dbReference type="EMBL" id="QVT78334.1"/>
    </source>
</evidence>
<feature type="transmembrane region" description="Helical" evidence="6">
    <location>
        <begin position="85"/>
        <end position="105"/>
    </location>
</feature>
<organism evidence="7 8">
    <name type="scientific">Nocardioides aquaticus</name>
    <dbReference type="NCBI Taxonomy" id="160826"/>
    <lineage>
        <taxon>Bacteria</taxon>
        <taxon>Bacillati</taxon>
        <taxon>Actinomycetota</taxon>
        <taxon>Actinomycetes</taxon>
        <taxon>Propionibacteriales</taxon>
        <taxon>Nocardioidaceae</taxon>
        <taxon>Nocardioides</taxon>
    </lineage>
</organism>
<feature type="transmembrane region" description="Helical" evidence="6">
    <location>
        <begin position="173"/>
        <end position="194"/>
    </location>
</feature>
<feature type="transmembrane region" description="Helical" evidence="6">
    <location>
        <begin position="247"/>
        <end position="271"/>
    </location>
</feature>
<evidence type="ECO:0000256" key="5">
    <source>
        <dbReference type="ARBA" id="ARBA00023136"/>
    </source>
</evidence>
<evidence type="ECO:0000256" key="4">
    <source>
        <dbReference type="ARBA" id="ARBA00022989"/>
    </source>
</evidence>
<feature type="transmembrane region" description="Helical" evidence="6">
    <location>
        <begin position="206"/>
        <end position="227"/>
    </location>
</feature>
<keyword evidence="3 6" id="KW-0812">Transmembrane</keyword>
<evidence type="ECO:0000256" key="3">
    <source>
        <dbReference type="ARBA" id="ARBA00022692"/>
    </source>
</evidence>
<dbReference type="PANTHER" id="PTHR30213:SF1">
    <property type="entry name" value="INNER MEMBRANE PROTEIN YHJD"/>
    <property type="match status" value="1"/>
</dbReference>
<dbReference type="InterPro" id="IPR017039">
    <property type="entry name" value="Virul_fac_BrkB"/>
</dbReference>
<dbReference type="EMBL" id="CP075371">
    <property type="protein sequence ID" value="QVT78334.1"/>
    <property type="molecule type" value="Genomic_DNA"/>
</dbReference>
<keyword evidence="8" id="KW-1185">Reference proteome</keyword>
<name>A0ABX8EDI2_9ACTN</name>
<keyword evidence="2" id="KW-1003">Cell membrane</keyword>
<protein>
    <recommendedName>
        <fullName evidence="9">YihY/virulence factor BrkB family protein</fullName>
    </recommendedName>
</protein>
<evidence type="ECO:0000256" key="6">
    <source>
        <dbReference type="SAM" id="Phobius"/>
    </source>
</evidence>
<feature type="transmembrane region" description="Helical" evidence="6">
    <location>
        <begin position="135"/>
        <end position="153"/>
    </location>
</feature>
<reference evidence="7 8" key="1">
    <citation type="submission" date="2021-05" db="EMBL/GenBank/DDBJ databases">
        <title>Complete genome of Nocardioides aquaticus KCTC 9944T isolated from meromictic and hypersaline Ekho Lake, Antarctica.</title>
        <authorList>
            <person name="Hwang K."/>
            <person name="Kim K.M."/>
            <person name="Choe H."/>
        </authorList>
    </citation>
    <scope>NUCLEOTIDE SEQUENCE [LARGE SCALE GENOMIC DNA]</scope>
    <source>
        <strain evidence="7 8">KCTC 9944</strain>
    </source>
</reference>
<evidence type="ECO:0000313" key="8">
    <source>
        <dbReference type="Proteomes" id="UP000679307"/>
    </source>
</evidence>